<protein>
    <submittedName>
        <fullName evidence="1">Uncharacterized protein</fullName>
    </submittedName>
</protein>
<evidence type="ECO:0000313" key="1">
    <source>
        <dbReference type="EMBL" id="CAD8172414.1"/>
    </source>
</evidence>
<evidence type="ECO:0000313" key="3">
    <source>
        <dbReference type="Proteomes" id="UP000689195"/>
    </source>
</evidence>
<sequence>MKAKILNAKQENQMVNIMPIEQLHQKQKMIQPKRQEIINLQGVKLYKNQVETGKNGLKLFDSLSSGRNRSNNPSIISSKSLENMHQKLSHLYKNYSVNDISKIKNFSNYAVEKYEDFNQKSQDYHKISNSFIKWKKKAQQIQKVKTNNNIQYSQSMIIYSVYSQDQN</sequence>
<dbReference type="AlphaFoldDB" id="A0A8S1V6H2"/>
<proteinExistence type="predicted"/>
<reference evidence="1" key="1">
    <citation type="submission" date="2021-01" db="EMBL/GenBank/DDBJ databases">
        <authorList>
            <consortium name="Genoscope - CEA"/>
            <person name="William W."/>
        </authorList>
    </citation>
    <scope>NUCLEOTIDE SEQUENCE</scope>
</reference>
<comment type="caution">
    <text evidence="1">The sequence shown here is derived from an EMBL/GenBank/DDBJ whole genome shotgun (WGS) entry which is preliminary data.</text>
</comment>
<gene>
    <name evidence="1" type="ORF">PPENT_87.1.T0570081</name>
    <name evidence="2" type="ORF">PPENT_87.1.T0570089</name>
</gene>
<keyword evidence="3" id="KW-1185">Reference proteome</keyword>
<dbReference type="Proteomes" id="UP000689195">
    <property type="component" value="Unassembled WGS sequence"/>
</dbReference>
<evidence type="ECO:0000313" key="2">
    <source>
        <dbReference type="EMBL" id="CAD8172430.1"/>
    </source>
</evidence>
<accession>A0A8S1V6H2</accession>
<dbReference type="EMBL" id="CAJJDO010000057">
    <property type="protein sequence ID" value="CAD8172414.1"/>
    <property type="molecule type" value="Genomic_DNA"/>
</dbReference>
<organism evidence="1 3">
    <name type="scientific">Paramecium pentaurelia</name>
    <dbReference type="NCBI Taxonomy" id="43138"/>
    <lineage>
        <taxon>Eukaryota</taxon>
        <taxon>Sar</taxon>
        <taxon>Alveolata</taxon>
        <taxon>Ciliophora</taxon>
        <taxon>Intramacronucleata</taxon>
        <taxon>Oligohymenophorea</taxon>
        <taxon>Peniculida</taxon>
        <taxon>Parameciidae</taxon>
        <taxon>Paramecium</taxon>
    </lineage>
</organism>
<name>A0A8S1V6H2_9CILI</name>
<dbReference type="EMBL" id="CAJJDO010000057">
    <property type="protein sequence ID" value="CAD8172430.1"/>
    <property type="molecule type" value="Genomic_DNA"/>
</dbReference>